<evidence type="ECO:0000313" key="2">
    <source>
        <dbReference type="Proteomes" id="UP000827872"/>
    </source>
</evidence>
<organism evidence="1 2">
    <name type="scientific">Sphaerodactylus townsendi</name>
    <dbReference type="NCBI Taxonomy" id="933632"/>
    <lineage>
        <taxon>Eukaryota</taxon>
        <taxon>Metazoa</taxon>
        <taxon>Chordata</taxon>
        <taxon>Craniata</taxon>
        <taxon>Vertebrata</taxon>
        <taxon>Euteleostomi</taxon>
        <taxon>Lepidosauria</taxon>
        <taxon>Squamata</taxon>
        <taxon>Bifurcata</taxon>
        <taxon>Gekkota</taxon>
        <taxon>Sphaerodactylidae</taxon>
        <taxon>Sphaerodactylus</taxon>
    </lineage>
</organism>
<sequence>MKKGRAKPLMQSYSPQVRVDNPDEAHLYESVPVMPGEPVLRDMVLSPDQQHLYLLSQRQVVRLPVENCEQYLTCPECLGSRDPHCGWCVLHNRCCRESECPHAAEPHHFTSTLSQCVKLIVEPNNVSVTDPSILLQMTVHNVPDLTAGVICSFESLGESEGQLQIDGGIRCLSPTLRDEPPGEHGDVRTVRLRLLSIETGVEFASTNFVFYDCSLLRTCLSCVSSRYPCHWCKYRHACTHNVAKCYFVEGRVNTTENRYVVGGCFAGSEGQLLMINRLVGAAGSIALETPRGSLWAGLPRLLLGGDLDSSGGVATYYSSRAKNLPPTSVGTKKNYECVLGIQGSTA</sequence>
<evidence type="ECO:0000313" key="1">
    <source>
        <dbReference type="EMBL" id="KAH7994113.1"/>
    </source>
</evidence>
<gene>
    <name evidence="1" type="ORF">K3G42_033213</name>
</gene>
<accession>A0ACB8ENG8</accession>
<reference evidence="1" key="1">
    <citation type="submission" date="2021-08" db="EMBL/GenBank/DDBJ databases">
        <title>The first chromosome-level gecko genome reveals the dynamic sex chromosomes of Neotropical dwarf geckos (Sphaerodactylidae: Sphaerodactylus).</title>
        <authorList>
            <person name="Pinto B.J."/>
            <person name="Keating S.E."/>
            <person name="Gamble T."/>
        </authorList>
    </citation>
    <scope>NUCLEOTIDE SEQUENCE</scope>
    <source>
        <strain evidence="1">TG3544</strain>
    </source>
</reference>
<dbReference type="Proteomes" id="UP000827872">
    <property type="component" value="Linkage Group LG03"/>
</dbReference>
<proteinExistence type="predicted"/>
<dbReference type="EMBL" id="CM037616">
    <property type="protein sequence ID" value="KAH7994113.1"/>
    <property type="molecule type" value="Genomic_DNA"/>
</dbReference>
<comment type="caution">
    <text evidence="1">The sequence shown here is derived from an EMBL/GenBank/DDBJ whole genome shotgun (WGS) entry which is preliminary data.</text>
</comment>
<keyword evidence="2" id="KW-1185">Reference proteome</keyword>
<name>A0ACB8ENG8_9SAUR</name>
<protein>
    <submittedName>
        <fullName evidence="1">Uncharacterized protein</fullName>
    </submittedName>
</protein>